<keyword evidence="2" id="KW-1185">Reference proteome</keyword>
<dbReference type="AlphaFoldDB" id="A0A3M9XMN1"/>
<evidence type="ECO:0000313" key="2">
    <source>
        <dbReference type="Proteomes" id="UP000268623"/>
    </source>
</evidence>
<dbReference type="Proteomes" id="UP000268623">
    <property type="component" value="Unassembled WGS sequence"/>
</dbReference>
<proteinExistence type="predicted"/>
<dbReference type="EMBL" id="QWDD01000001">
    <property type="protein sequence ID" value="RNJ49539.1"/>
    <property type="molecule type" value="Genomic_DNA"/>
</dbReference>
<dbReference type="OrthoDB" id="512901at2"/>
<evidence type="ECO:0008006" key="3">
    <source>
        <dbReference type="Google" id="ProtNLM"/>
    </source>
</evidence>
<organism evidence="1 2">
    <name type="scientific">Methylocystis hirsuta</name>
    <dbReference type="NCBI Taxonomy" id="369798"/>
    <lineage>
        <taxon>Bacteria</taxon>
        <taxon>Pseudomonadati</taxon>
        <taxon>Pseudomonadota</taxon>
        <taxon>Alphaproteobacteria</taxon>
        <taxon>Hyphomicrobiales</taxon>
        <taxon>Methylocystaceae</taxon>
        <taxon>Methylocystis</taxon>
    </lineage>
</organism>
<comment type="caution">
    <text evidence="1">The sequence shown here is derived from an EMBL/GenBank/DDBJ whole genome shotgun (WGS) entry which is preliminary data.</text>
</comment>
<accession>A0A3M9XMN1</accession>
<sequence>MIHHISIPARDPVRVAAVLAELMNGRDFPFSGPLPGAHMAMSGDPQGTMIEVYPDTITLAPGEDEAQVAFTPGPPTTGYFPFHALISVPLDRAAIERIGAREGWRTKFFGRGAPGKPPVFHLLEFWVENRVMLELAPSDLVHEYASFMQISRIEALMRERADAAAK</sequence>
<gene>
    <name evidence="1" type="ORF">D1O30_07915</name>
</gene>
<name>A0A3M9XMN1_9HYPH</name>
<evidence type="ECO:0000313" key="1">
    <source>
        <dbReference type="EMBL" id="RNJ49539.1"/>
    </source>
</evidence>
<dbReference type="RefSeq" id="WP_123175508.1">
    <property type="nucleotide sequence ID" value="NZ_QWDD01000001.1"/>
</dbReference>
<protein>
    <recommendedName>
        <fullName evidence="3">VOC family protein</fullName>
    </recommendedName>
</protein>
<reference evidence="1 2" key="1">
    <citation type="submission" date="2018-08" db="EMBL/GenBank/DDBJ databases">
        <title>Genome sequence of Methylocystis hirsuta CSC1, a methanotroph able to accumulate PHAs.</title>
        <authorList>
            <person name="Bordel S."/>
            <person name="Rodriguez E."/>
            <person name="Gancedo J."/>
            <person name="Munoz R."/>
        </authorList>
    </citation>
    <scope>NUCLEOTIDE SEQUENCE [LARGE SCALE GENOMIC DNA]</scope>
    <source>
        <strain evidence="1 2">CSC1</strain>
    </source>
</reference>